<gene>
    <name evidence="5" type="ORF">ACFOW7_11230</name>
</gene>
<name>A0ABV8MP24_9NEIS</name>
<sequence>MPAGLSAPTIAPLPQSGWSRFLRERRIVLALIGLTGLVLLGLISWELRQSYLSARSAAQQAAANLSLLLREQLDGAFRETDLVLRDLAGSVARLEQPIDQRLNPDTRAHLAGLIDDKLATLPQVENLALISGDGEMALNSDGLRQQSFRQRDFFDLLQANPGLEMTFSKPMRLAGGSDLGFVIARRVPDSQGGLAAVVAATVKLEYFDQLARRLDTMPGSVFMLIDNDLRLVGRLPENAAAIGRQIPDSARTAAWVDGRSQGYLVDRSGRGGEARGYSFHRLENYPFIVIVGLPESAYLGNWWRKAGAFAAAGLCLLLLMLATAHRGWREANLALAVAEGQRQVLEQEQQLRLLIDTLSLPMLLVRERGEVIEIANAAAATLFGVEAPKLVGTTLSDYFPWSEHRAEIAHRLHEQRSVTDYELRLKRPEGGSLWTTLSVTSVVYAQEAGYLINLNDITTRKLAQETLWRKATLDPLTGIANRGYFLERAQTEWLRAMRYHHMLGLLMFDLDHFKQINDRYGHAAGDRVLQAFASTISATLRQSDLFGRLGGEEFAAVLPEQNEAGLLDSAERARAAIAALDIVLAEGQIVRVTVSIGAAVLDGRQPDLDSLIKQADLALYAAKRNGRNQVVCYPPLLQESTADAKPHLPGTPD</sequence>
<keyword evidence="5" id="KW-0548">Nucleotidyltransferase</keyword>
<feature type="domain" description="PAC" evidence="3">
    <location>
        <begin position="419"/>
        <end position="469"/>
    </location>
</feature>
<dbReference type="SMART" id="SM00091">
    <property type="entry name" value="PAS"/>
    <property type="match status" value="1"/>
</dbReference>
<dbReference type="CDD" id="cd12914">
    <property type="entry name" value="PDC1_DGC_like"/>
    <property type="match status" value="1"/>
</dbReference>
<organism evidence="5 6">
    <name type="scientific">Chitinimonas lacunae</name>
    <dbReference type="NCBI Taxonomy" id="1963018"/>
    <lineage>
        <taxon>Bacteria</taxon>
        <taxon>Pseudomonadati</taxon>
        <taxon>Pseudomonadota</taxon>
        <taxon>Betaproteobacteria</taxon>
        <taxon>Neisseriales</taxon>
        <taxon>Chitinibacteraceae</taxon>
        <taxon>Chitinimonas</taxon>
    </lineage>
</organism>
<dbReference type="InterPro" id="IPR000700">
    <property type="entry name" value="PAS-assoc_C"/>
</dbReference>
<dbReference type="PROSITE" id="PS50112">
    <property type="entry name" value="PAS"/>
    <property type="match status" value="1"/>
</dbReference>
<dbReference type="PANTHER" id="PTHR46663">
    <property type="entry name" value="DIGUANYLATE CYCLASE DGCT-RELATED"/>
    <property type="match status" value="1"/>
</dbReference>
<dbReference type="InterPro" id="IPR035965">
    <property type="entry name" value="PAS-like_dom_sf"/>
</dbReference>
<dbReference type="PROSITE" id="PS50887">
    <property type="entry name" value="GGDEF"/>
    <property type="match status" value="1"/>
</dbReference>
<proteinExistence type="predicted"/>
<keyword evidence="1" id="KW-1133">Transmembrane helix</keyword>
<dbReference type="InterPro" id="IPR043128">
    <property type="entry name" value="Rev_trsase/Diguanyl_cyclase"/>
</dbReference>
<dbReference type="InterPro" id="IPR000014">
    <property type="entry name" value="PAS"/>
</dbReference>
<evidence type="ECO:0000259" key="3">
    <source>
        <dbReference type="PROSITE" id="PS50113"/>
    </source>
</evidence>
<dbReference type="SUPFAM" id="SSF55785">
    <property type="entry name" value="PYP-like sensor domain (PAS domain)"/>
    <property type="match status" value="1"/>
</dbReference>
<accession>A0ABV8MP24</accession>
<evidence type="ECO:0000259" key="2">
    <source>
        <dbReference type="PROSITE" id="PS50112"/>
    </source>
</evidence>
<feature type="domain" description="PAS" evidence="2">
    <location>
        <begin position="347"/>
        <end position="395"/>
    </location>
</feature>
<evidence type="ECO:0000313" key="6">
    <source>
        <dbReference type="Proteomes" id="UP001595791"/>
    </source>
</evidence>
<dbReference type="RefSeq" id="WP_378164183.1">
    <property type="nucleotide sequence ID" value="NZ_JBHSBU010000001.1"/>
</dbReference>
<dbReference type="PROSITE" id="PS50113">
    <property type="entry name" value="PAC"/>
    <property type="match status" value="1"/>
</dbReference>
<dbReference type="NCBIfam" id="TIGR00229">
    <property type="entry name" value="sensory_box"/>
    <property type="match status" value="1"/>
</dbReference>
<dbReference type="GO" id="GO:0052621">
    <property type="term" value="F:diguanylate cyclase activity"/>
    <property type="evidence" value="ECO:0007669"/>
    <property type="project" value="UniProtKB-EC"/>
</dbReference>
<feature type="domain" description="GGDEF" evidence="4">
    <location>
        <begin position="501"/>
        <end position="635"/>
    </location>
</feature>
<dbReference type="InterPro" id="IPR000160">
    <property type="entry name" value="GGDEF_dom"/>
</dbReference>
<reference evidence="6" key="1">
    <citation type="journal article" date="2019" name="Int. J. Syst. Evol. Microbiol.">
        <title>The Global Catalogue of Microorganisms (GCM) 10K type strain sequencing project: providing services to taxonomists for standard genome sequencing and annotation.</title>
        <authorList>
            <consortium name="The Broad Institute Genomics Platform"/>
            <consortium name="The Broad Institute Genome Sequencing Center for Infectious Disease"/>
            <person name="Wu L."/>
            <person name="Ma J."/>
        </authorList>
    </citation>
    <scope>NUCLEOTIDE SEQUENCE [LARGE SCALE GENOMIC DNA]</scope>
    <source>
        <strain evidence="6">LMG 29894</strain>
    </source>
</reference>
<dbReference type="EC" id="2.7.7.65" evidence="5"/>
<keyword evidence="1" id="KW-0812">Transmembrane</keyword>
<protein>
    <submittedName>
        <fullName evidence="5">Diguanylate cyclase</fullName>
        <ecNumber evidence="5">2.7.7.65</ecNumber>
    </submittedName>
</protein>
<dbReference type="EMBL" id="JBHSBU010000001">
    <property type="protein sequence ID" value="MFC4159917.1"/>
    <property type="molecule type" value="Genomic_DNA"/>
</dbReference>
<keyword evidence="6" id="KW-1185">Reference proteome</keyword>
<comment type="caution">
    <text evidence="5">The sequence shown here is derived from an EMBL/GenBank/DDBJ whole genome shotgun (WGS) entry which is preliminary data.</text>
</comment>
<evidence type="ECO:0000256" key="1">
    <source>
        <dbReference type="SAM" id="Phobius"/>
    </source>
</evidence>
<dbReference type="CDD" id="cd01949">
    <property type="entry name" value="GGDEF"/>
    <property type="match status" value="1"/>
</dbReference>
<dbReference type="CDD" id="cd00130">
    <property type="entry name" value="PAS"/>
    <property type="match status" value="1"/>
</dbReference>
<dbReference type="Pfam" id="PF13426">
    <property type="entry name" value="PAS_9"/>
    <property type="match status" value="1"/>
</dbReference>
<dbReference type="SMART" id="SM00267">
    <property type="entry name" value="GGDEF"/>
    <property type="match status" value="1"/>
</dbReference>
<keyword evidence="5" id="KW-0808">Transferase</keyword>
<dbReference type="Gene3D" id="3.30.70.270">
    <property type="match status" value="1"/>
</dbReference>
<dbReference type="Pfam" id="PF00990">
    <property type="entry name" value="GGDEF"/>
    <property type="match status" value="1"/>
</dbReference>
<dbReference type="Proteomes" id="UP001595791">
    <property type="component" value="Unassembled WGS sequence"/>
</dbReference>
<dbReference type="PANTHER" id="PTHR46663:SF2">
    <property type="entry name" value="GGDEF DOMAIN-CONTAINING PROTEIN"/>
    <property type="match status" value="1"/>
</dbReference>
<evidence type="ECO:0000313" key="5">
    <source>
        <dbReference type="EMBL" id="MFC4159917.1"/>
    </source>
</evidence>
<dbReference type="SUPFAM" id="SSF55073">
    <property type="entry name" value="Nucleotide cyclase"/>
    <property type="match status" value="1"/>
</dbReference>
<keyword evidence="1" id="KW-0472">Membrane</keyword>
<dbReference type="CDD" id="cd12915">
    <property type="entry name" value="PDC2_DGC_like"/>
    <property type="match status" value="1"/>
</dbReference>
<dbReference type="Gene3D" id="3.30.450.20">
    <property type="entry name" value="PAS domain"/>
    <property type="match status" value="3"/>
</dbReference>
<dbReference type="InterPro" id="IPR052163">
    <property type="entry name" value="DGC-Regulatory_Protein"/>
</dbReference>
<feature type="transmembrane region" description="Helical" evidence="1">
    <location>
        <begin position="27"/>
        <end position="45"/>
    </location>
</feature>
<evidence type="ECO:0000259" key="4">
    <source>
        <dbReference type="PROSITE" id="PS50887"/>
    </source>
</evidence>
<dbReference type="InterPro" id="IPR029787">
    <property type="entry name" value="Nucleotide_cyclase"/>
</dbReference>
<dbReference type="NCBIfam" id="TIGR00254">
    <property type="entry name" value="GGDEF"/>
    <property type="match status" value="1"/>
</dbReference>